<keyword evidence="1" id="KW-0472">Membrane</keyword>
<name>A0A1A8WB59_PLAOA</name>
<dbReference type="Pfam" id="PF05795">
    <property type="entry name" value="Plasmodium_Vir"/>
    <property type="match status" value="1"/>
</dbReference>
<evidence type="ECO:0000256" key="1">
    <source>
        <dbReference type="SAM" id="Phobius"/>
    </source>
</evidence>
<evidence type="ECO:0000313" key="2">
    <source>
        <dbReference type="EMBL" id="SBS90249.1"/>
    </source>
</evidence>
<dbReference type="EMBL" id="FLQU01000912">
    <property type="protein sequence ID" value="SBS90249.1"/>
    <property type="molecule type" value="Genomic_DNA"/>
</dbReference>
<dbReference type="AlphaFoldDB" id="A0A1A8WB59"/>
<dbReference type="InterPro" id="IPR008780">
    <property type="entry name" value="Plasmodium_Vir"/>
</dbReference>
<proteinExistence type="predicted"/>
<dbReference type="Proteomes" id="UP000078560">
    <property type="component" value="Unassembled WGS sequence"/>
</dbReference>
<gene>
    <name evidence="2" type="ORF">POVCU2_0060290</name>
</gene>
<keyword evidence="1" id="KW-1133">Transmembrane helix</keyword>
<keyword evidence="1" id="KW-0812">Transmembrane</keyword>
<reference evidence="3" key="1">
    <citation type="submission" date="2016-05" db="EMBL/GenBank/DDBJ databases">
        <authorList>
            <person name="Naeem Raeece"/>
        </authorList>
    </citation>
    <scope>NUCLEOTIDE SEQUENCE [LARGE SCALE GENOMIC DNA]</scope>
</reference>
<accession>A0A1A8WB59</accession>
<organism evidence="2 3">
    <name type="scientific">Plasmodium ovale curtisi</name>
    <dbReference type="NCBI Taxonomy" id="864141"/>
    <lineage>
        <taxon>Eukaryota</taxon>
        <taxon>Sar</taxon>
        <taxon>Alveolata</taxon>
        <taxon>Apicomplexa</taxon>
        <taxon>Aconoidasida</taxon>
        <taxon>Haemosporida</taxon>
        <taxon>Plasmodiidae</taxon>
        <taxon>Plasmodium</taxon>
        <taxon>Plasmodium (Plasmodium)</taxon>
    </lineage>
</organism>
<evidence type="ECO:0000313" key="3">
    <source>
        <dbReference type="Proteomes" id="UP000078560"/>
    </source>
</evidence>
<feature type="transmembrane region" description="Helical" evidence="1">
    <location>
        <begin position="607"/>
        <end position="627"/>
    </location>
</feature>
<protein>
    <submittedName>
        <fullName evidence="2">PIR Superfamily Protein</fullName>
    </submittedName>
</protein>
<sequence>MAEDTVLQAIKLLEKETGFEKNSDLDNFLKKFSDAIKNAYAEYEQCIEEKKRTVNSGKVCKIDVETKPSLDTLQGEFKSAGIKDINHCDYLLYWMSDKIKVCGNNSHCIIWLYNVFSKFWKNGTCCEKKVNGSDNCEKPFVIDFDKNLLKHKKEIYEFLKHYNKIENTLKGKNLDKKKVYCKYVKYMFDRYHSMGNEYSEHLHNKCDKEFKYFQGIFKNSSILSNFKTECNYSNLYVTSHREEYKRKLSVEPSFERFTPNTIDSSIDREDALKGMDSILEKEPSHKLYKEFDKEEDDDISKKSCDTHFKEENKYSEESKKLCKKIVKNFNKLYTFESTLNSNERCLHYKNWVYGELWKMIKEKSYHDYVKDIINKFMDLQNKKFIFINNTKTFCHYFYIFKDLLELNVKLEEKDLHDYFRYYDTLENKVPSDLSNKEKYRKYLDYISILYIRHKDGWGCCDESYGVDPLCRHYFKCEDEYNPSYLISLLNKKPDLSYKKKKENFPVVLFGEADLKNNLNEDDVMRIQYGRCTNVYDPKDKKQIFGRRCDYRASRKHFDKIHSNLTNPNKKDAPKVTISISSLPAILNNVSDISSIEENESNPSHSKIGTSVALALGGIFVFFLYYKFTPFGSLFGKRGQGKARFEDDFNEEYMREFSYHDSEYEDINSQNRRIQLAYQRA</sequence>